<keyword evidence="2" id="KW-1185">Reference proteome</keyword>
<reference evidence="2" key="1">
    <citation type="journal article" date="2023" name="G3 (Bethesda)">
        <title>Genome assembly and association tests identify interacting loci associated with vigor, precocity, and sex in interspecific pistachio rootstocks.</title>
        <authorList>
            <person name="Palmer W."/>
            <person name="Jacygrad E."/>
            <person name="Sagayaradj S."/>
            <person name="Cavanaugh K."/>
            <person name="Han R."/>
            <person name="Bertier L."/>
            <person name="Beede B."/>
            <person name="Kafkas S."/>
            <person name="Golino D."/>
            <person name="Preece J."/>
            <person name="Michelmore R."/>
        </authorList>
    </citation>
    <scope>NUCLEOTIDE SEQUENCE [LARGE SCALE GENOMIC DNA]</scope>
</reference>
<dbReference type="Proteomes" id="UP001163603">
    <property type="component" value="Chromosome 3"/>
</dbReference>
<organism evidence="1 2">
    <name type="scientific">Pistacia integerrima</name>
    <dbReference type="NCBI Taxonomy" id="434235"/>
    <lineage>
        <taxon>Eukaryota</taxon>
        <taxon>Viridiplantae</taxon>
        <taxon>Streptophyta</taxon>
        <taxon>Embryophyta</taxon>
        <taxon>Tracheophyta</taxon>
        <taxon>Spermatophyta</taxon>
        <taxon>Magnoliopsida</taxon>
        <taxon>eudicotyledons</taxon>
        <taxon>Gunneridae</taxon>
        <taxon>Pentapetalae</taxon>
        <taxon>rosids</taxon>
        <taxon>malvids</taxon>
        <taxon>Sapindales</taxon>
        <taxon>Anacardiaceae</taxon>
        <taxon>Pistacia</taxon>
    </lineage>
</organism>
<accession>A0ACC0Z4B9</accession>
<sequence>MARLSYGDLLVGYFIHSILKLRKVPEDLCKYSVMVWLFNPFTFTIGTRGNCEPIVCAMILWIIICLMNGNVLQAAFWYGLVVHFRIYPIIYALPVILVLDPLFFRSSFKPKLLNWRLRQDKNAQSYSKVADQYGLWTPVKTIFAKERIVFALVSGAVFLSCTALFFYFYRWEFLHEALLYHLTRTDPRHNFSIYFYHIYLQHEFEFSVVEKLISFLPQFVVQMVLIFRFAQDLPFCFFLQTVAFVAFNKVITAQYFVWFFCLLPLILPWTKMKLKWEGFICILVWMGAQTHWLLWGYLLEFKGENVFLKLWLASLVFLATNTFILVMIIRRHNYSPVFEQLEAATLKNVVKLQ</sequence>
<dbReference type="EMBL" id="CM047738">
    <property type="protein sequence ID" value="KAJ0045654.1"/>
    <property type="molecule type" value="Genomic_DNA"/>
</dbReference>
<name>A0ACC0Z4B9_9ROSI</name>
<evidence type="ECO:0000313" key="1">
    <source>
        <dbReference type="EMBL" id="KAJ0045654.1"/>
    </source>
</evidence>
<protein>
    <submittedName>
        <fullName evidence="1">Uncharacterized protein</fullName>
    </submittedName>
</protein>
<evidence type="ECO:0000313" key="2">
    <source>
        <dbReference type="Proteomes" id="UP001163603"/>
    </source>
</evidence>
<comment type="caution">
    <text evidence="1">The sequence shown here is derived from an EMBL/GenBank/DDBJ whole genome shotgun (WGS) entry which is preliminary data.</text>
</comment>
<gene>
    <name evidence="1" type="ORF">Pint_05613</name>
</gene>
<proteinExistence type="predicted"/>